<comment type="caution">
    <text evidence="2">The sequence shown here is derived from an EMBL/GenBank/DDBJ whole genome shotgun (WGS) entry which is preliminary data.</text>
</comment>
<evidence type="ECO:0000313" key="2">
    <source>
        <dbReference type="EMBL" id="GBG88037.1"/>
    </source>
</evidence>
<reference evidence="2 3" key="1">
    <citation type="journal article" date="2018" name="Cell">
        <title>The Chara Genome: Secondary Complexity and Implications for Plant Terrestrialization.</title>
        <authorList>
            <person name="Nishiyama T."/>
            <person name="Sakayama H."/>
            <person name="Vries J.D."/>
            <person name="Buschmann H."/>
            <person name="Saint-Marcoux D."/>
            <person name="Ullrich K.K."/>
            <person name="Haas F.B."/>
            <person name="Vanderstraeten L."/>
            <person name="Becker D."/>
            <person name="Lang D."/>
            <person name="Vosolsobe S."/>
            <person name="Rombauts S."/>
            <person name="Wilhelmsson P.K.I."/>
            <person name="Janitza P."/>
            <person name="Kern R."/>
            <person name="Heyl A."/>
            <person name="Rumpler F."/>
            <person name="Villalobos L.I.A.C."/>
            <person name="Clay J.M."/>
            <person name="Skokan R."/>
            <person name="Toyoda A."/>
            <person name="Suzuki Y."/>
            <person name="Kagoshima H."/>
            <person name="Schijlen E."/>
            <person name="Tajeshwar N."/>
            <person name="Catarino B."/>
            <person name="Hetherington A.J."/>
            <person name="Saltykova A."/>
            <person name="Bonnot C."/>
            <person name="Breuninger H."/>
            <person name="Symeonidi A."/>
            <person name="Radhakrishnan G.V."/>
            <person name="Van Nieuwerburgh F."/>
            <person name="Deforce D."/>
            <person name="Chang C."/>
            <person name="Karol K.G."/>
            <person name="Hedrich R."/>
            <person name="Ulvskov P."/>
            <person name="Glockner G."/>
            <person name="Delwiche C.F."/>
            <person name="Petrasek J."/>
            <person name="Van de Peer Y."/>
            <person name="Friml J."/>
            <person name="Beilby M."/>
            <person name="Dolan L."/>
            <person name="Kohara Y."/>
            <person name="Sugano S."/>
            <person name="Fujiyama A."/>
            <person name="Delaux P.-M."/>
            <person name="Quint M."/>
            <person name="TheiBen G."/>
            <person name="Hagemann M."/>
            <person name="Harholt J."/>
            <person name="Dunand C."/>
            <person name="Zachgo S."/>
            <person name="Langdale J."/>
            <person name="Maumus F."/>
            <person name="Straeten D.V.D."/>
            <person name="Gould S.B."/>
            <person name="Rensing S.A."/>
        </authorList>
    </citation>
    <scope>NUCLEOTIDE SEQUENCE [LARGE SCALE GENOMIC DNA]</scope>
    <source>
        <strain evidence="2 3">S276</strain>
    </source>
</reference>
<dbReference type="AlphaFoldDB" id="A0A388M0E0"/>
<evidence type="ECO:0000313" key="3">
    <source>
        <dbReference type="Proteomes" id="UP000265515"/>
    </source>
</evidence>
<dbReference type="EMBL" id="BFEA01000646">
    <property type="protein sequence ID" value="GBG88037.1"/>
    <property type="molecule type" value="Genomic_DNA"/>
</dbReference>
<keyword evidence="3" id="KW-1185">Reference proteome</keyword>
<sequence length="162" mass="17791">MQAEVRLSKEIKAQAQTETIELCKKLTGKTPCPSRSNLRASFEAVADSEEDDDDDVVHLTRNVKASSTKGQASRMVLFEKTARRKLKGLRTNQIMKIYEEEGVQFVTIKQAIDSIVEKRLDNEFKTDGSDDDPKSEDLAGDDTARKAGGNPEGGGVQVVSDS</sequence>
<proteinExistence type="predicted"/>
<dbReference type="Gramene" id="GBG88037">
    <property type="protein sequence ID" value="GBG88037"/>
    <property type="gene ID" value="CBR_g46408"/>
</dbReference>
<feature type="compositionally biased region" description="Basic and acidic residues" evidence="1">
    <location>
        <begin position="123"/>
        <end position="145"/>
    </location>
</feature>
<name>A0A388M0E0_CHABU</name>
<evidence type="ECO:0000256" key="1">
    <source>
        <dbReference type="SAM" id="MobiDB-lite"/>
    </source>
</evidence>
<organism evidence="2 3">
    <name type="scientific">Chara braunii</name>
    <name type="common">Braun's stonewort</name>
    <dbReference type="NCBI Taxonomy" id="69332"/>
    <lineage>
        <taxon>Eukaryota</taxon>
        <taxon>Viridiplantae</taxon>
        <taxon>Streptophyta</taxon>
        <taxon>Charophyceae</taxon>
        <taxon>Charales</taxon>
        <taxon>Characeae</taxon>
        <taxon>Chara</taxon>
    </lineage>
</organism>
<feature type="region of interest" description="Disordered" evidence="1">
    <location>
        <begin position="123"/>
        <end position="162"/>
    </location>
</feature>
<accession>A0A388M0E0</accession>
<protein>
    <submittedName>
        <fullName evidence="2">Uncharacterized protein</fullName>
    </submittedName>
</protein>
<gene>
    <name evidence="2" type="ORF">CBR_g46408</name>
</gene>
<dbReference type="Proteomes" id="UP000265515">
    <property type="component" value="Unassembled WGS sequence"/>
</dbReference>